<evidence type="ECO:0000313" key="2">
    <source>
        <dbReference type="EMBL" id="PNF86545.1"/>
    </source>
</evidence>
<sequence length="301" mass="34223">MDIRNLLSAEKHYINVPIPLFEYLCGLNISRAHEHVFLLHWCEGQISGDWKSKITIEKVAAKLSLSESTVKRAYRELAELGLIRRYSQGRNRYNPMRSDVTITEVTIPDAIADELKRARNRAAATEAPHAPATEAPQANAPAKRRPAYEALHEEHEMKTQIGAGNALRAPRKASVGARSKPRANECSSSAMQVELNQPTDLQVKRSMEAPMREEGTNSGRIESWFAIKLRRALRERLDESRVDGPWHEMLWSIGHGSLSEQHHQKAFNVAMKLLRMNRWTTPWDMPDGWKWGSADQFARVS</sequence>
<dbReference type="EMBL" id="POUI01000001">
    <property type="protein sequence ID" value="PNF86545.1"/>
    <property type="molecule type" value="Genomic_DNA"/>
</dbReference>
<proteinExistence type="predicted"/>
<evidence type="ECO:0000313" key="3">
    <source>
        <dbReference type="Proteomes" id="UP000236021"/>
    </source>
</evidence>
<feature type="region of interest" description="Disordered" evidence="1">
    <location>
        <begin position="119"/>
        <end position="146"/>
    </location>
</feature>
<dbReference type="Proteomes" id="UP000236021">
    <property type="component" value="Unassembled WGS sequence"/>
</dbReference>
<dbReference type="InterPro" id="IPR036390">
    <property type="entry name" value="WH_DNA-bd_sf"/>
</dbReference>
<organism evidence="2 3">
    <name type="scientific">Stutzerimonas decontaminans</name>
    <dbReference type="NCBI Taxonomy" id="3022791"/>
    <lineage>
        <taxon>Bacteria</taxon>
        <taxon>Pseudomonadati</taxon>
        <taxon>Pseudomonadota</taxon>
        <taxon>Gammaproteobacteria</taxon>
        <taxon>Pseudomonadales</taxon>
        <taxon>Pseudomonadaceae</taxon>
        <taxon>Stutzerimonas</taxon>
    </lineage>
</organism>
<evidence type="ECO:0008006" key="4">
    <source>
        <dbReference type="Google" id="ProtNLM"/>
    </source>
</evidence>
<feature type="compositionally biased region" description="Low complexity" evidence="1">
    <location>
        <begin position="121"/>
        <end position="138"/>
    </location>
</feature>
<keyword evidence="3" id="KW-1185">Reference proteome</keyword>
<dbReference type="InterPro" id="IPR036388">
    <property type="entry name" value="WH-like_DNA-bd_sf"/>
</dbReference>
<protein>
    <recommendedName>
        <fullName evidence="4">Helix-turn-helix domain-containing protein</fullName>
    </recommendedName>
</protein>
<feature type="region of interest" description="Disordered" evidence="1">
    <location>
        <begin position="166"/>
        <end position="190"/>
    </location>
</feature>
<dbReference type="Gene3D" id="1.10.10.10">
    <property type="entry name" value="Winged helix-like DNA-binding domain superfamily/Winged helix DNA-binding domain"/>
    <property type="match status" value="1"/>
</dbReference>
<gene>
    <name evidence="2" type="ORF">CXK93_07070</name>
</gene>
<evidence type="ECO:0000256" key="1">
    <source>
        <dbReference type="SAM" id="MobiDB-lite"/>
    </source>
</evidence>
<comment type="caution">
    <text evidence="2">The sequence shown here is derived from an EMBL/GenBank/DDBJ whole genome shotgun (WGS) entry which is preliminary data.</text>
</comment>
<name>A0ABX4W244_9GAMM</name>
<dbReference type="RefSeq" id="WP_102856894.1">
    <property type="nucleotide sequence ID" value="NZ_JAMOHT010000027.1"/>
</dbReference>
<reference evidence="2 3" key="1">
    <citation type="submission" date="2018-01" db="EMBL/GenBank/DDBJ databases">
        <title>Denitrification phenotypes of diverse strains of Pseudomonas stutzeri.</title>
        <authorList>
            <person name="Milligan D.A."/>
            <person name="Bergaust L."/>
            <person name="Bakken L.R."/>
            <person name="Frostegard A."/>
        </authorList>
    </citation>
    <scope>NUCLEOTIDE SEQUENCE [LARGE SCALE GENOMIC DNA]</scope>
    <source>
        <strain evidence="2 3">ST27MN3</strain>
    </source>
</reference>
<dbReference type="SUPFAM" id="SSF46785">
    <property type="entry name" value="Winged helix' DNA-binding domain"/>
    <property type="match status" value="1"/>
</dbReference>
<accession>A0ABX4W244</accession>